<dbReference type="InterPro" id="IPR006905">
    <property type="entry name" value="Flavin_halogenase"/>
</dbReference>
<accession>A0A9P4NG79</accession>
<keyword evidence="5" id="KW-1185">Reference proteome</keyword>
<reference evidence="4" key="1">
    <citation type="journal article" date="2020" name="Stud. Mycol.">
        <title>101 Dothideomycetes genomes: a test case for predicting lifestyles and emergence of pathogens.</title>
        <authorList>
            <person name="Haridas S."/>
            <person name="Albert R."/>
            <person name="Binder M."/>
            <person name="Bloem J."/>
            <person name="Labutti K."/>
            <person name="Salamov A."/>
            <person name="Andreopoulos B."/>
            <person name="Baker S."/>
            <person name="Barry K."/>
            <person name="Bills G."/>
            <person name="Bluhm B."/>
            <person name="Cannon C."/>
            <person name="Castanera R."/>
            <person name="Culley D."/>
            <person name="Daum C."/>
            <person name="Ezra D."/>
            <person name="Gonzalez J."/>
            <person name="Henrissat B."/>
            <person name="Kuo A."/>
            <person name="Liang C."/>
            <person name="Lipzen A."/>
            <person name="Lutzoni F."/>
            <person name="Magnuson J."/>
            <person name="Mondo S."/>
            <person name="Nolan M."/>
            <person name="Ohm R."/>
            <person name="Pangilinan J."/>
            <person name="Park H.-J."/>
            <person name="Ramirez L."/>
            <person name="Alfaro M."/>
            <person name="Sun H."/>
            <person name="Tritt A."/>
            <person name="Yoshinaga Y."/>
            <person name="Zwiers L.-H."/>
            <person name="Turgeon B."/>
            <person name="Goodwin S."/>
            <person name="Spatafora J."/>
            <person name="Crous P."/>
            <person name="Grigoriev I."/>
        </authorList>
    </citation>
    <scope>NUCLEOTIDE SEQUENCE</scope>
    <source>
        <strain evidence="4">CBS 130266</strain>
    </source>
</reference>
<protein>
    <submittedName>
        <fullName evidence="4">FAD/NAD(P)-binding domain-containing protein</fullName>
    </submittedName>
</protein>
<dbReference type="Gene3D" id="3.50.50.60">
    <property type="entry name" value="FAD/NAD(P)-binding domain"/>
    <property type="match status" value="1"/>
</dbReference>
<evidence type="ECO:0000256" key="3">
    <source>
        <dbReference type="ARBA" id="ARBA00023033"/>
    </source>
</evidence>
<dbReference type="OrthoDB" id="3340390at2759"/>
<dbReference type="GO" id="GO:0004497">
    <property type="term" value="F:monooxygenase activity"/>
    <property type="evidence" value="ECO:0007669"/>
    <property type="project" value="UniProtKB-KW"/>
</dbReference>
<gene>
    <name evidence="4" type="ORF">EJ08DRAFT_598522</name>
</gene>
<name>A0A9P4NG79_9PEZI</name>
<dbReference type="InterPro" id="IPR050816">
    <property type="entry name" value="Flavin-dep_Halogenase_NPB"/>
</dbReference>
<dbReference type="PRINTS" id="PR00420">
    <property type="entry name" value="RNGMNOXGNASE"/>
</dbReference>
<comment type="similarity">
    <text evidence="1">Belongs to the flavin-dependent halogenase family.</text>
</comment>
<proteinExistence type="inferred from homology"/>
<dbReference type="InterPro" id="IPR036188">
    <property type="entry name" value="FAD/NAD-bd_sf"/>
</dbReference>
<keyword evidence="2" id="KW-0560">Oxidoreductase</keyword>
<comment type="caution">
    <text evidence="4">The sequence shown here is derived from an EMBL/GenBank/DDBJ whole genome shotgun (WGS) entry which is preliminary data.</text>
</comment>
<dbReference type="EMBL" id="MU007112">
    <property type="protein sequence ID" value="KAF2420220.1"/>
    <property type="molecule type" value="Genomic_DNA"/>
</dbReference>
<dbReference type="PANTHER" id="PTHR43747:SF5">
    <property type="entry name" value="FAD-BINDING DOMAIN-CONTAINING PROTEIN"/>
    <property type="match status" value="1"/>
</dbReference>
<dbReference type="AlphaFoldDB" id="A0A9P4NG79"/>
<evidence type="ECO:0000256" key="1">
    <source>
        <dbReference type="ARBA" id="ARBA00005706"/>
    </source>
</evidence>
<sequence>MAIPQKCTVLVVGGGPAGSYAASVLAREGIDTVVLEADKFPRYHVGESMLPSIRHYLKFIDLDKTFDSHGFRVKKGAVFKLNHSRPPAYTDFIAAGGPEGYAYNVVRSEADHLIFKHASASGAKTFDGVKVGGLEFKPFDALASETELPHLGRPVSAEWISKENGTRGTISFEHLIDASGRTGLVSTKYYKNRRYNEGLKNIASWGYWKNFGTWGVGTREEGAPYFEALKDASGWVWFIPLHNGQVSVGVVMKQKVASEKKKSMEDSSTKNFYVESLKSVPGVLNLLEGAELVSDVKSASDWSYSAPAYASRNTRLAGDAGCFIDPFFSSGVHLALASGLSAAVTTAASIRGDCDEMTAALWHSKKTAEGYTRFLIVVLSALRQIFSSDEPVLNDFDETSFDRAFAFFRPIIQGTADADSQGKLSQDEISKTIEFCARAFAPVSASEKEAVLQQMEKLSLNENSEDNAEGLQELHAQMNDNERRIMDTIRGRRMLRSEDTMNIDNFAVDVVDGLQPNMVRGALGLVTPVESAPSPKQAEKDVLALMTGEEQRTEKADKSEPEVAVHVLEAIKVVA</sequence>
<dbReference type="PANTHER" id="PTHR43747">
    <property type="entry name" value="FAD-BINDING PROTEIN"/>
    <property type="match status" value="1"/>
</dbReference>
<dbReference type="Pfam" id="PF04820">
    <property type="entry name" value="Trp_halogenase"/>
    <property type="match status" value="2"/>
</dbReference>
<evidence type="ECO:0000256" key="2">
    <source>
        <dbReference type="ARBA" id="ARBA00023002"/>
    </source>
</evidence>
<dbReference type="Proteomes" id="UP000800235">
    <property type="component" value="Unassembled WGS sequence"/>
</dbReference>
<evidence type="ECO:0000313" key="5">
    <source>
        <dbReference type="Proteomes" id="UP000800235"/>
    </source>
</evidence>
<keyword evidence="3" id="KW-0503">Monooxygenase</keyword>
<organism evidence="4 5">
    <name type="scientific">Tothia fuscella</name>
    <dbReference type="NCBI Taxonomy" id="1048955"/>
    <lineage>
        <taxon>Eukaryota</taxon>
        <taxon>Fungi</taxon>
        <taxon>Dikarya</taxon>
        <taxon>Ascomycota</taxon>
        <taxon>Pezizomycotina</taxon>
        <taxon>Dothideomycetes</taxon>
        <taxon>Pleosporomycetidae</taxon>
        <taxon>Venturiales</taxon>
        <taxon>Cylindrosympodiaceae</taxon>
        <taxon>Tothia</taxon>
    </lineage>
</organism>
<evidence type="ECO:0000313" key="4">
    <source>
        <dbReference type="EMBL" id="KAF2420220.1"/>
    </source>
</evidence>
<dbReference type="SUPFAM" id="SSF51905">
    <property type="entry name" value="FAD/NAD(P)-binding domain"/>
    <property type="match status" value="1"/>
</dbReference>